<protein>
    <submittedName>
        <fullName evidence="14">Transcription factor E4F1</fullName>
    </submittedName>
</protein>
<keyword evidence="15" id="KW-1185">Reference proteome</keyword>
<comment type="caution">
    <text evidence="14">The sequence shown here is derived from an EMBL/GenBank/DDBJ whole genome shotgun (WGS) entry which is preliminary data.</text>
</comment>
<gene>
    <name evidence="14" type="primary">e4f1</name>
    <name evidence="14" type="ORF">GWK47_046486</name>
</gene>
<evidence type="ECO:0000256" key="7">
    <source>
        <dbReference type="ARBA" id="ARBA00023015"/>
    </source>
</evidence>
<reference evidence="14" key="1">
    <citation type="submission" date="2020-07" db="EMBL/GenBank/DDBJ databases">
        <title>The High-quality genome of the commercially important snow crab, Chionoecetes opilio.</title>
        <authorList>
            <person name="Jeong J.-H."/>
            <person name="Ryu S."/>
        </authorList>
    </citation>
    <scope>NUCLEOTIDE SEQUENCE</scope>
    <source>
        <strain evidence="14">MADBK_172401_WGS</strain>
        <tissue evidence="14">Digestive gland</tissue>
    </source>
</reference>
<dbReference type="GO" id="GO:0005634">
    <property type="term" value="C:nucleus"/>
    <property type="evidence" value="ECO:0007669"/>
    <property type="project" value="UniProtKB-SubCell"/>
</dbReference>
<organism evidence="14 15">
    <name type="scientific">Chionoecetes opilio</name>
    <name type="common">Atlantic snow crab</name>
    <name type="synonym">Cancer opilio</name>
    <dbReference type="NCBI Taxonomy" id="41210"/>
    <lineage>
        <taxon>Eukaryota</taxon>
        <taxon>Metazoa</taxon>
        <taxon>Ecdysozoa</taxon>
        <taxon>Arthropoda</taxon>
        <taxon>Crustacea</taxon>
        <taxon>Multicrustacea</taxon>
        <taxon>Malacostraca</taxon>
        <taxon>Eumalacostraca</taxon>
        <taxon>Eucarida</taxon>
        <taxon>Decapoda</taxon>
        <taxon>Pleocyemata</taxon>
        <taxon>Brachyura</taxon>
        <taxon>Eubrachyura</taxon>
        <taxon>Majoidea</taxon>
        <taxon>Majidae</taxon>
        <taxon>Chionoecetes</taxon>
    </lineage>
</organism>
<dbReference type="Proteomes" id="UP000770661">
    <property type="component" value="Unassembled WGS sequence"/>
</dbReference>
<keyword evidence="7" id="KW-0805">Transcription regulation</keyword>
<evidence type="ECO:0000256" key="12">
    <source>
        <dbReference type="SAM" id="MobiDB-lite"/>
    </source>
</evidence>
<dbReference type="InterPro" id="IPR036236">
    <property type="entry name" value="Znf_C2H2_sf"/>
</dbReference>
<accession>A0A8J4YEK9</accession>
<evidence type="ECO:0000256" key="1">
    <source>
        <dbReference type="ARBA" id="ARBA00004123"/>
    </source>
</evidence>
<feature type="domain" description="C2H2-type" evidence="13">
    <location>
        <begin position="218"/>
        <end position="247"/>
    </location>
</feature>
<feature type="domain" description="C2H2-type" evidence="13">
    <location>
        <begin position="248"/>
        <end position="270"/>
    </location>
</feature>
<sequence>MSASIRRQLFIRAHSATSHEFFMQHETLVTVVDDCQKSQAGPRQCAEPPRTCKNVPNWPPAQDDLHIQTETREETESVDQRRDGGGGDVEEEETKVEVQAEEVEMGDGRRWKCQVCGLTFSRQAAILNHFKLRHRVGSVPGESGEEVRHPEVKVEPVAPVKHIVTVEAKAGVGSLPGGATPSVKTWKELGCHLCGQAFKTGKILRTHISVVHSAGRPFPCGFQGCSFAFKTKGSLTRHERRHTGERPFACQHCGRRFRESGSLSRHLQSQGSCVNKSDAQIPLYGRTLPLQTHPAERKVRLL</sequence>
<name>A0A8J4YEK9_CHIOP</name>
<evidence type="ECO:0000256" key="4">
    <source>
        <dbReference type="ARBA" id="ARBA00022737"/>
    </source>
</evidence>
<dbReference type="EMBL" id="JACEEZ010011168">
    <property type="protein sequence ID" value="KAG0721434.1"/>
    <property type="molecule type" value="Genomic_DNA"/>
</dbReference>
<feature type="compositionally biased region" description="Basic and acidic residues" evidence="12">
    <location>
        <begin position="63"/>
        <end position="85"/>
    </location>
</feature>
<dbReference type="GO" id="GO:0008270">
    <property type="term" value="F:zinc ion binding"/>
    <property type="evidence" value="ECO:0007669"/>
    <property type="project" value="UniProtKB-KW"/>
</dbReference>
<evidence type="ECO:0000256" key="3">
    <source>
        <dbReference type="ARBA" id="ARBA00022723"/>
    </source>
</evidence>
<dbReference type="Pfam" id="PF00096">
    <property type="entry name" value="zf-C2H2"/>
    <property type="match status" value="2"/>
</dbReference>
<evidence type="ECO:0000256" key="11">
    <source>
        <dbReference type="PROSITE-ProRule" id="PRU00042"/>
    </source>
</evidence>
<dbReference type="SMART" id="SM00355">
    <property type="entry name" value="ZnF_C2H2"/>
    <property type="match status" value="4"/>
</dbReference>
<feature type="domain" description="C2H2-type" evidence="13">
    <location>
        <begin position="111"/>
        <end position="134"/>
    </location>
</feature>
<feature type="region of interest" description="Disordered" evidence="12">
    <location>
        <begin position="39"/>
        <end position="96"/>
    </location>
</feature>
<keyword evidence="5 11" id="KW-0863">Zinc-finger</keyword>
<dbReference type="InterPro" id="IPR050888">
    <property type="entry name" value="ZnF_C2H2-type_TF"/>
</dbReference>
<evidence type="ECO:0000313" key="14">
    <source>
        <dbReference type="EMBL" id="KAG0721434.1"/>
    </source>
</evidence>
<dbReference type="FunFam" id="3.30.160.60:FF:000145">
    <property type="entry name" value="Zinc finger protein 574"/>
    <property type="match status" value="1"/>
</dbReference>
<dbReference type="GO" id="GO:0003677">
    <property type="term" value="F:DNA binding"/>
    <property type="evidence" value="ECO:0007669"/>
    <property type="project" value="UniProtKB-KW"/>
</dbReference>
<keyword evidence="8" id="KW-0238">DNA-binding</keyword>
<dbReference type="PROSITE" id="PS50157">
    <property type="entry name" value="ZINC_FINGER_C2H2_2"/>
    <property type="match status" value="4"/>
</dbReference>
<dbReference type="SUPFAM" id="SSF57667">
    <property type="entry name" value="beta-beta-alpha zinc fingers"/>
    <property type="match status" value="2"/>
</dbReference>
<proteinExistence type="inferred from homology"/>
<comment type="subcellular location">
    <subcellularLocation>
        <location evidence="1">Nucleus</location>
    </subcellularLocation>
</comment>
<evidence type="ECO:0000256" key="2">
    <source>
        <dbReference type="ARBA" id="ARBA00006991"/>
    </source>
</evidence>
<keyword evidence="9" id="KW-0804">Transcription</keyword>
<evidence type="ECO:0000256" key="10">
    <source>
        <dbReference type="ARBA" id="ARBA00023242"/>
    </source>
</evidence>
<dbReference type="PANTHER" id="PTHR24406">
    <property type="entry name" value="TRANSCRIPTIONAL REPRESSOR CTCFL-RELATED"/>
    <property type="match status" value="1"/>
</dbReference>
<dbReference type="InterPro" id="IPR013087">
    <property type="entry name" value="Znf_C2H2_type"/>
</dbReference>
<dbReference type="Gene3D" id="3.30.160.60">
    <property type="entry name" value="Classic Zinc Finger"/>
    <property type="match status" value="3"/>
</dbReference>
<keyword evidence="10" id="KW-0539">Nucleus</keyword>
<evidence type="ECO:0000256" key="8">
    <source>
        <dbReference type="ARBA" id="ARBA00023125"/>
    </source>
</evidence>
<dbReference type="OrthoDB" id="4748970at2759"/>
<feature type="domain" description="C2H2-type" evidence="13">
    <location>
        <begin position="189"/>
        <end position="217"/>
    </location>
</feature>
<evidence type="ECO:0000259" key="13">
    <source>
        <dbReference type="PROSITE" id="PS50157"/>
    </source>
</evidence>
<dbReference type="FunFam" id="3.30.160.60:FF:000508">
    <property type="entry name" value="Myeloid zinc finger 1"/>
    <property type="match status" value="1"/>
</dbReference>
<evidence type="ECO:0000256" key="5">
    <source>
        <dbReference type="ARBA" id="ARBA00022771"/>
    </source>
</evidence>
<keyword evidence="4" id="KW-0677">Repeat</keyword>
<dbReference type="AlphaFoldDB" id="A0A8J4YEK9"/>
<dbReference type="PROSITE" id="PS00028">
    <property type="entry name" value="ZINC_FINGER_C2H2_1"/>
    <property type="match status" value="3"/>
</dbReference>
<dbReference type="GO" id="GO:0042802">
    <property type="term" value="F:identical protein binding"/>
    <property type="evidence" value="ECO:0007669"/>
    <property type="project" value="UniProtKB-ARBA"/>
</dbReference>
<evidence type="ECO:0000313" key="15">
    <source>
        <dbReference type="Proteomes" id="UP000770661"/>
    </source>
</evidence>
<evidence type="ECO:0000256" key="6">
    <source>
        <dbReference type="ARBA" id="ARBA00022833"/>
    </source>
</evidence>
<keyword evidence="3" id="KW-0479">Metal-binding</keyword>
<evidence type="ECO:0000256" key="9">
    <source>
        <dbReference type="ARBA" id="ARBA00023163"/>
    </source>
</evidence>
<comment type="similarity">
    <text evidence="2">Belongs to the krueppel C2H2-type zinc-finger protein family.</text>
</comment>
<keyword evidence="6" id="KW-0862">Zinc</keyword>